<reference evidence="2" key="1">
    <citation type="journal article" date="2008" name="Nat. Genet.">
        <title>The Pristionchus pacificus genome provides a unique perspective on nematode lifestyle and parasitism.</title>
        <authorList>
            <person name="Dieterich C."/>
            <person name="Clifton S.W."/>
            <person name="Schuster L.N."/>
            <person name="Chinwalla A."/>
            <person name="Delehaunty K."/>
            <person name="Dinkelacker I."/>
            <person name="Fulton L."/>
            <person name="Fulton R."/>
            <person name="Godfrey J."/>
            <person name="Minx P."/>
            <person name="Mitreva M."/>
            <person name="Roeseler W."/>
            <person name="Tian H."/>
            <person name="Witte H."/>
            <person name="Yang S.P."/>
            <person name="Wilson R.K."/>
            <person name="Sommer R.J."/>
        </authorList>
    </citation>
    <scope>NUCLEOTIDE SEQUENCE [LARGE SCALE GENOMIC DNA]</scope>
    <source>
        <strain evidence="2">PS312</strain>
    </source>
</reference>
<accession>A0A2A6C704</accession>
<protein>
    <submittedName>
        <fullName evidence="1">Uncharacterized protein</fullName>
    </submittedName>
</protein>
<proteinExistence type="predicted"/>
<reference evidence="1" key="2">
    <citation type="submission" date="2022-06" db="UniProtKB">
        <authorList>
            <consortium name="EnsemblMetazoa"/>
        </authorList>
    </citation>
    <scope>IDENTIFICATION</scope>
    <source>
        <strain evidence="1">PS312</strain>
    </source>
</reference>
<accession>A0A8R1UKT8</accession>
<sequence length="257" mass="29373">MEPSPDPDCIKYLDKVGFDPRYKHHIFNAIFCVSIIFYIARNASIRQTYKFNLIPLLTMHAFQDCAFAVVNSVPYSNCYMDVKTWLLLIFTIVGAAAFTIKPYFIFHSLIRQPSVAHYKKQGLIASIVIPIVFFILPAIDLICGVHVFEDQKPTGIMIIAMSLTNLGTSIYLIKTDQTCGSNFPLLIAIYEIFYAIPEMLKYSLMIQLLKSDLYWQVEGADDFMFIVMTIVSGCLLYWRNSKKIVKNEEIAFGNHCV</sequence>
<gene>
    <name evidence="1" type="primary">WBGene00273121</name>
</gene>
<keyword evidence="2" id="KW-1185">Reference proteome</keyword>
<evidence type="ECO:0000313" key="1">
    <source>
        <dbReference type="EnsemblMetazoa" id="PPA34752.1"/>
    </source>
</evidence>
<name>A0A2A6C704_PRIPA</name>
<dbReference type="Proteomes" id="UP000005239">
    <property type="component" value="Unassembled WGS sequence"/>
</dbReference>
<dbReference type="EnsemblMetazoa" id="PPA34752.1">
    <property type="protein sequence ID" value="PPA34752.1"/>
    <property type="gene ID" value="WBGene00273121"/>
</dbReference>
<dbReference type="AlphaFoldDB" id="A0A2A6C704"/>
<evidence type="ECO:0000313" key="2">
    <source>
        <dbReference type="Proteomes" id="UP000005239"/>
    </source>
</evidence>
<organism evidence="1 2">
    <name type="scientific">Pristionchus pacificus</name>
    <name type="common">Parasitic nematode worm</name>
    <dbReference type="NCBI Taxonomy" id="54126"/>
    <lineage>
        <taxon>Eukaryota</taxon>
        <taxon>Metazoa</taxon>
        <taxon>Ecdysozoa</taxon>
        <taxon>Nematoda</taxon>
        <taxon>Chromadorea</taxon>
        <taxon>Rhabditida</taxon>
        <taxon>Rhabditina</taxon>
        <taxon>Diplogasteromorpha</taxon>
        <taxon>Diplogasteroidea</taxon>
        <taxon>Neodiplogasteridae</taxon>
        <taxon>Pristionchus</taxon>
    </lineage>
</organism>